<dbReference type="PANTHER" id="PTHR30363">
    <property type="entry name" value="HTH-TYPE TRANSCRIPTIONAL REGULATOR SRLR-RELATED"/>
    <property type="match status" value="1"/>
</dbReference>
<sequence>MINSTQDIAWVGNERQASLIRLVDELGTIRVSDMSKRFQVTEETIRRDLERLEKEGFLTRIHGGAITVKKNATEIPVLKRQSVNIKEKQVIAYKAASLVEDGDIIALDASTTALQMTRYLTDKEITVITNSIGVTLELAKYPSVTVITVGGYLLEDSMSFVGVSTEKVIEDYHVDKFFFSCMGFDVKRGISEVHEQQAQIKKKFLSISEQLYLLADHSKYGQKSLIKLVNLNKVDYLITDNKMAVNELSTIRNTGINTIVADQ</sequence>
<keyword evidence="3" id="KW-0804">Transcription</keyword>
<dbReference type="SUPFAM" id="SSF46785">
    <property type="entry name" value="Winged helix' DNA-binding domain"/>
    <property type="match status" value="1"/>
</dbReference>
<dbReference type="Gene3D" id="3.40.50.1360">
    <property type="match status" value="1"/>
</dbReference>
<accession>A0A372LFW1</accession>
<dbReference type="PANTHER" id="PTHR30363:SF44">
    <property type="entry name" value="AGA OPERON TRANSCRIPTIONAL REPRESSOR-RELATED"/>
    <property type="match status" value="1"/>
</dbReference>
<dbReference type="RefSeq" id="WP_117321364.1">
    <property type="nucleotide sequence ID" value="NZ_QVTD01000003.1"/>
</dbReference>
<dbReference type="Pfam" id="PF08220">
    <property type="entry name" value="HTH_DeoR"/>
    <property type="match status" value="1"/>
</dbReference>
<dbReference type="AlphaFoldDB" id="A0A372LFW1"/>
<keyword evidence="1" id="KW-0805">Transcription regulation</keyword>
<dbReference type="OrthoDB" id="9797223at2"/>
<feature type="domain" description="HTH deoR-type" evidence="4">
    <location>
        <begin position="12"/>
        <end position="67"/>
    </location>
</feature>
<dbReference type="EMBL" id="QVTD01000003">
    <property type="protein sequence ID" value="RFU65188.1"/>
    <property type="molecule type" value="Genomic_DNA"/>
</dbReference>
<dbReference type="PROSITE" id="PS51000">
    <property type="entry name" value="HTH_DEOR_2"/>
    <property type="match status" value="1"/>
</dbReference>
<dbReference type="InterPro" id="IPR001034">
    <property type="entry name" value="DeoR_HTH"/>
</dbReference>
<dbReference type="GO" id="GO:0003700">
    <property type="term" value="F:DNA-binding transcription factor activity"/>
    <property type="evidence" value="ECO:0007669"/>
    <property type="project" value="InterPro"/>
</dbReference>
<name>A0A372LFW1_9BACI</name>
<gene>
    <name evidence="5" type="ORF">D0466_04595</name>
</gene>
<evidence type="ECO:0000313" key="5">
    <source>
        <dbReference type="EMBL" id="RFU65188.1"/>
    </source>
</evidence>
<dbReference type="InterPro" id="IPR036390">
    <property type="entry name" value="WH_DNA-bd_sf"/>
</dbReference>
<dbReference type="PROSITE" id="PS00894">
    <property type="entry name" value="HTH_DEOR_1"/>
    <property type="match status" value="1"/>
</dbReference>
<comment type="caution">
    <text evidence="5">The sequence shown here is derived from an EMBL/GenBank/DDBJ whole genome shotgun (WGS) entry which is preliminary data.</text>
</comment>
<proteinExistence type="predicted"/>
<evidence type="ECO:0000256" key="1">
    <source>
        <dbReference type="ARBA" id="ARBA00023015"/>
    </source>
</evidence>
<dbReference type="SMART" id="SM01134">
    <property type="entry name" value="DeoRC"/>
    <property type="match status" value="1"/>
</dbReference>
<evidence type="ECO:0000313" key="6">
    <source>
        <dbReference type="Proteomes" id="UP000262939"/>
    </source>
</evidence>
<organism evidence="5 6">
    <name type="scientific">Peribacillus glennii</name>
    <dbReference type="NCBI Taxonomy" id="2303991"/>
    <lineage>
        <taxon>Bacteria</taxon>
        <taxon>Bacillati</taxon>
        <taxon>Bacillota</taxon>
        <taxon>Bacilli</taxon>
        <taxon>Bacillales</taxon>
        <taxon>Bacillaceae</taxon>
        <taxon>Peribacillus</taxon>
    </lineage>
</organism>
<dbReference type="InterPro" id="IPR014036">
    <property type="entry name" value="DeoR-like_C"/>
</dbReference>
<protein>
    <submittedName>
        <fullName evidence="5">DeoR/GlpR transcriptional regulator</fullName>
    </submittedName>
</protein>
<evidence type="ECO:0000256" key="2">
    <source>
        <dbReference type="ARBA" id="ARBA00023125"/>
    </source>
</evidence>
<dbReference type="SMART" id="SM00420">
    <property type="entry name" value="HTH_DEOR"/>
    <property type="match status" value="1"/>
</dbReference>
<dbReference type="InterPro" id="IPR018356">
    <property type="entry name" value="Tscrpt_reg_HTH_DeoR_CS"/>
</dbReference>
<reference evidence="5 6" key="1">
    <citation type="submission" date="2018-08" db="EMBL/GenBank/DDBJ databases">
        <title>Bacillus chawlae sp. nov., Bacillus glennii sp. nov., and Bacillus saganii sp. nov. Isolated from the Vehicle Assembly Building at Kennedy Space Center where the Viking Spacecraft were Assembled.</title>
        <authorList>
            <person name="Seuylemezian A."/>
            <person name="Vaishampayan P."/>
        </authorList>
    </citation>
    <scope>NUCLEOTIDE SEQUENCE [LARGE SCALE GENOMIC DNA]</scope>
    <source>
        <strain evidence="5 6">V44-8</strain>
    </source>
</reference>
<dbReference type="InterPro" id="IPR036388">
    <property type="entry name" value="WH-like_DNA-bd_sf"/>
</dbReference>
<dbReference type="InterPro" id="IPR050313">
    <property type="entry name" value="Carb_Metab_HTH_regulators"/>
</dbReference>
<dbReference type="Pfam" id="PF00455">
    <property type="entry name" value="DeoRC"/>
    <property type="match status" value="1"/>
</dbReference>
<dbReference type="PRINTS" id="PR00037">
    <property type="entry name" value="HTHLACR"/>
</dbReference>
<dbReference type="SUPFAM" id="SSF100950">
    <property type="entry name" value="NagB/RpiA/CoA transferase-like"/>
    <property type="match status" value="1"/>
</dbReference>
<dbReference type="Proteomes" id="UP000262939">
    <property type="component" value="Unassembled WGS sequence"/>
</dbReference>
<evidence type="ECO:0000259" key="4">
    <source>
        <dbReference type="PROSITE" id="PS51000"/>
    </source>
</evidence>
<keyword evidence="6" id="KW-1185">Reference proteome</keyword>
<dbReference type="Gene3D" id="1.10.10.10">
    <property type="entry name" value="Winged helix-like DNA-binding domain superfamily/Winged helix DNA-binding domain"/>
    <property type="match status" value="1"/>
</dbReference>
<dbReference type="InterPro" id="IPR037171">
    <property type="entry name" value="NagB/RpiA_transferase-like"/>
</dbReference>
<dbReference type="GO" id="GO:0003677">
    <property type="term" value="F:DNA binding"/>
    <property type="evidence" value="ECO:0007669"/>
    <property type="project" value="UniProtKB-KW"/>
</dbReference>
<evidence type="ECO:0000256" key="3">
    <source>
        <dbReference type="ARBA" id="ARBA00023163"/>
    </source>
</evidence>
<keyword evidence="2" id="KW-0238">DNA-binding</keyword>